<dbReference type="InterPro" id="IPR023214">
    <property type="entry name" value="HAD_sf"/>
</dbReference>
<reference evidence="1 2" key="1">
    <citation type="journal article" date="2013" name="Curr. Biol.">
        <title>The Genome of the Foraminiferan Reticulomyxa filosa.</title>
        <authorList>
            <person name="Glockner G."/>
            <person name="Hulsmann N."/>
            <person name="Schleicher M."/>
            <person name="Noegel A.A."/>
            <person name="Eichinger L."/>
            <person name="Gallinger C."/>
            <person name="Pawlowski J."/>
            <person name="Sierra R."/>
            <person name="Euteneuer U."/>
            <person name="Pillet L."/>
            <person name="Moustafa A."/>
            <person name="Platzer M."/>
            <person name="Groth M."/>
            <person name="Szafranski K."/>
            <person name="Schliwa M."/>
        </authorList>
    </citation>
    <scope>NUCLEOTIDE SEQUENCE [LARGE SCALE GENOMIC DNA]</scope>
</reference>
<accession>X6N7U4</accession>
<dbReference type="PRINTS" id="PR00119">
    <property type="entry name" value="CATATPASE"/>
</dbReference>
<dbReference type="PANTHER" id="PTHR24092">
    <property type="entry name" value="PROBABLE PHOSPHOLIPID-TRANSPORTING ATPASE"/>
    <property type="match status" value="1"/>
</dbReference>
<gene>
    <name evidence="1" type="ORF">RFI_15075</name>
</gene>
<dbReference type="SUPFAM" id="SSF56784">
    <property type="entry name" value="HAD-like"/>
    <property type="match status" value="1"/>
</dbReference>
<evidence type="ECO:0008006" key="3">
    <source>
        <dbReference type="Google" id="ProtNLM"/>
    </source>
</evidence>
<dbReference type="InterPro" id="IPR036412">
    <property type="entry name" value="HAD-like_sf"/>
</dbReference>
<sequence>MFNMCLWRIAMERTGLLFRLTTDDRDELLKIINSAITAVKQNKNAGYSAGMVVTSTAVQEIMAKTEDSTLLDKFLELSTLCKSVLAVRMQPNQKAQIIELVKTATKNITLAVGDGANDEPMIRVANVGVGIAGLEGTAAVRASDYAIAKVALSSYYNFDMLHILQNGLLSLSSFWFGLFNGFSGQVEFFFFCVFN</sequence>
<dbReference type="EMBL" id="ASPP01011018">
    <property type="protein sequence ID" value="ETO22126.1"/>
    <property type="molecule type" value="Genomic_DNA"/>
</dbReference>
<comment type="caution">
    <text evidence="1">The sequence shown here is derived from an EMBL/GenBank/DDBJ whole genome shotgun (WGS) entry which is preliminary data.</text>
</comment>
<keyword evidence="2" id="KW-1185">Reference proteome</keyword>
<organism evidence="1 2">
    <name type="scientific">Reticulomyxa filosa</name>
    <dbReference type="NCBI Taxonomy" id="46433"/>
    <lineage>
        <taxon>Eukaryota</taxon>
        <taxon>Sar</taxon>
        <taxon>Rhizaria</taxon>
        <taxon>Retaria</taxon>
        <taxon>Foraminifera</taxon>
        <taxon>Monothalamids</taxon>
        <taxon>Reticulomyxidae</taxon>
        <taxon>Reticulomyxa</taxon>
    </lineage>
</organism>
<dbReference type="Proteomes" id="UP000023152">
    <property type="component" value="Unassembled WGS sequence"/>
</dbReference>
<dbReference type="PANTHER" id="PTHR24092:SF150">
    <property type="entry name" value="PHOSPHOLIPID-TRANSPORTING ATPASE"/>
    <property type="match status" value="1"/>
</dbReference>
<dbReference type="GO" id="GO:0005886">
    <property type="term" value="C:plasma membrane"/>
    <property type="evidence" value="ECO:0007669"/>
    <property type="project" value="TreeGrafter"/>
</dbReference>
<dbReference type="GO" id="GO:0140326">
    <property type="term" value="F:ATPase-coupled intramembrane lipid transporter activity"/>
    <property type="evidence" value="ECO:0007669"/>
    <property type="project" value="TreeGrafter"/>
</dbReference>
<protein>
    <recommendedName>
        <fullName evidence="3">P-type ATPase C-terminal domain-containing protein</fullName>
    </recommendedName>
</protein>
<dbReference type="AlphaFoldDB" id="X6N7U4"/>
<evidence type="ECO:0000313" key="1">
    <source>
        <dbReference type="EMBL" id="ETO22126.1"/>
    </source>
</evidence>
<proteinExistence type="predicted"/>
<dbReference type="Gene3D" id="3.40.50.1000">
    <property type="entry name" value="HAD superfamily/HAD-like"/>
    <property type="match status" value="1"/>
</dbReference>
<evidence type="ECO:0000313" key="2">
    <source>
        <dbReference type="Proteomes" id="UP000023152"/>
    </source>
</evidence>
<dbReference type="OrthoDB" id="3012599at2759"/>
<dbReference type="GO" id="GO:0045332">
    <property type="term" value="P:phospholipid translocation"/>
    <property type="evidence" value="ECO:0007669"/>
    <property type="project" value="TreeGrafter"/>
</dbReference>
<name>X6N7U4_RETFI</name>